<evidence type="ECO:0000256" key="1">
    <source>
        <dbReference type="SAM" id="Phobius"/>
    </source>
</evidence>
<evidence type="ECO:0000313" key="3">
    <source>
        <dbReference type="Proteomes" id="UP000191820"/>
    </source>
</evidence>
<reference evidence="2 3" key="1">
    <citation type="submission" date="2017-03" db="EMBL/GenBank/DDBJ databases">
        <title>Genome sequencing of Shewanella japonica KCTC 22435.</title>
        <authorList>
            <person name="Kim K.M."/>
        </authorList>
    </citation>
    <scope>NUCLEOTIDE SEQUENCE [LARGE SCALE GENOMIC DNA]</scope>
    <source>
        <strain evidence="2 3">KCTC 22435</strain>
    </source>
</reference>
<protein>
    <submittedName>
        <fullName evidence="2">Uncharacterized protein</fullName>
    </submittedName>
</protein>
<proteinExistence type="predicted"/>
<keyword evidence="1" id="KW-0472">Membrane</keyword>
<name>A0ABM6JQH1_9GAMM</name>
<keyword evidence="1" id="KW-0812">Transmembrane</keyword>
<gene>
    <name evidence="2" type="ORF">SJ2017_3462</name>
</gene>
<organism evidence="2 3">
    <name type="scientific">Shewanella japonica</name>
    <dbReference type="NCBI Taxonomy" id="93973"/>
    <lineage>
        <taxon>Bacteria</taxon>
        <taxon>Pseudomonadati</taxon>
        <taxon>Pseudomonadota</taxon>
        <taxon>Gammaproteobacteria</taxon>
        <taxon>Alteromonadales</taxon>
        <taxon>Shewanellaceae</taxon>
        <taxon>Shewanella</taxon>
    </lineage>
</organism>
<keyword evidence="1" id="KW-1133">Transmembrane helix</keyword>
<dbReference type="Proteomes" id="UP000191820">
    <property type="component" value="Chromosome"/>
</dbReference>
<keyword evidence="3" id="KW-1185">Reference proteome</keyword>
<accession>A0ABM6JQH1</accession>
<evidence type="ECO:0000313" key="2">
    <source>
        <dbReference type="EMBL" id="ARD23713.1"/>
    </source>
</evidence>
<dbReference type="EMBL" id="CP020472">
    <property type="protein sequence ID" value="ARD23713.1"/>
    <property type="molecule type" value="Genomic_DNA"/>
</dbReference>
<feature type="transmembrane region" description="Helical" evidence="1">
    <location>
        <begin position="131"/>
        <end position="151"/>
    </location>
</feature>
<sequence length="152" mass="17420">MNITRFDTQSHQLNASVINVSYDRWTGRFTLTTDLIQTNANHHDEICNSPTSTKNRPLAPVNIKRVLSTKNIFFNPFSHMAFRLNGIDYLVSVSWFMIWRSSLFQTNSLVDANQSTVSISELLPRRHRRSIILCSYVAVITSIKLGLMLFLA</sequence>